<evidence type="ECO:0000313" key="2">
    <source>
        <dbReference type="Proteomes" id="UP000028826"/>
    </source>
</evidence>
<dbReference type="Gene3D" id="1.20.58.320">
    <property type="entry name" value="TPR-like"/>
    <property type="match status" value="1"/>
</dbReference>
<dbReference type="SUPFAM" id="SSF48452">
    <property type="entry name" value="TPR-like"/>
    <property type="match status" value="1"/>
</dbReference>
<name>A0A086Y066_9RHOB</name>
<proteinExistence type="predicted"/>
<organism evidence="1 2">
    <name type="scientific">Haematobacter massiliensis</name>
    <dbReference type="NCBI Taxonomy" id="195105"/>
    <lineage>
        <taxon>Bacteria</taxon>
        <taxon>Pseudomonadati</taxon>
        <taxon>Pseudomonadota</taxon>
        <taxon>Alphaproteobacteria</taxon>
        <taxon>Rhodobacterales</taxon>
        <taxon>Paracoccaceae</taxon>
        <taxon>Haematobacter</taxon>
    </lineage>
</organism>
<dbReference type="Proteomes" id="UP000028826">
    <property type="component" value="Unassembled WGS sequence"/>
</dbReference>
<reference evidence="1 2" key="1">
    <citation type="submission" date="2014-03" db="EMBL/GenBank/DDBJ databases">
        <title>Genome of Haematobacter massiliensis CCUG 47968.</title>
        <authorList>
            <person name="Wang D."/>
            <person name="Wang G."/>
        </authorList>
    </citation>
    <scope>NUCLEOTIDE SEQUENCE [LARGE SCALE GENOMIC DNA]</scope>
    <source>
        <strain evidence="1 2">CCUG 47968</strain>
    </source>
</reference>
<sequence>MTPHDILDFWTRQHGPEDWYKSDPALDEAIRSRFLSAWEQLEAGGLTEWIDGPDEALAYIILADQFPRNMFRDDPRSFATDPAARAAARRAIEEGWDLAIEEPTRQFFYLPFMHSEDMGDQEFCIAAVRERMPETGENTLLHARAHAEVIDTYGRFPHRNEALGRQTTTAEQDYFDEGAYGGVVRKLQERDAD</sequence>
<accession>A0A086Y066</accession>
<dbReference type="STRING" id="195105.CN97_00270"/>
<dbReference type="InterPro" id="IPR011990">
    <property type="entry name" value="TPR-like_helical_dom_sf"/>
</dbReference>
<dbReference type="eggNOG" id="COG3803">
    <property type="taxonomic scope" value="Bacteria"/>
</dbReference>
<comment type="caution">
    <text evidence="1">The sequence shown here is derived from an EMBL/GenBank/DDBJ whole genome shotgun (WGS) entry which is preliminary data.</text>
</comment>
<dbReference type="Gene3D" id="1.25.40.10">
    <property type="entry name" value="Tetratricopeptide repeat domain"/>
    <property type="match status" value="1"/>
</dbReference>
<keyword evidence="2" id="KW-1185">Reference proteome</keyword>
<gene>
    <name evidence="1" type="ORF">CN97_00270</name>
</gene>
<dbReference type="OrthoDB" id="7593450at2"/>
<dbReference type="Pfam" id="PF06041">
    <property type="entry name" value="DUF924"/>
    <property type="match status" value="1"/>
</dbReference>
<dbReference type="EMBL" id="JGYG01000010">
    <property type="protein sequence ID" value="KFI27666.1"/>
    <property type="molecule type" value="Genomic_DNA"/>
</dbReference>
<protein>
    <submittedName>
        <fullName evidence="1">Uncharacterized protein</fullName>
    </submittedName>
</protein>
<dbReference type="InterPro" id="IPR010323">
    <property type="entry name" value="DUF924"/>
</dbReference>
<dbReference type="RefSeq" id="WP_035712791.1">
    <property type="nucleotide sequence ID" value="NZ_CAMIFG010000027.1"/>
</dbReference>
<dbReference type="AlphaFoldDB" id="A0A086Y066"/>
<evidence type="ECO:0000313" key="1">
    <source>
        <dbReference type="EMBL" id="KFI27666.1"/>
    </source>
</evidence>